<proteinExistence type="predicted"/>
<dbReference type="InterPro" id="IPR007752">
    <property type="entry name" value="Virulence_actor_ActA"/>
</dbReference>
<feature type="compositionally biased region" description="Basic and acidic residues" evidence="1">
    <location>
        <begin position="514"/>
        <end position="531"/>
    </location>
</feature>
<keyword evidence="2" id="KW-0812">Transmembrane</keyword>
<reference evidence="3" key="1">
    <citation type="journal article" date="2009" name="J. Microbiol. Biotechnol.">
        <title>Listeria monocytogenes serovar 4a is a possible evolutionary intermediate between L. monocytogenes serovars 1/2a and 4b and L. innocua.</title>
        <authorList>
            <person name="Chen J."/>
            <person name="Jiang L."/>
            <person name="Chen X."/>
            <person name="Luo X."/>
            <person name="Chen Y."/>
            <person name="Yu Y."/>
            <person name="Tian G."/>
            <person name="Liu D."/>
            <person name="Fang W."/>
        </authorList>
    </citation>
    <scope>NUCLEOTIDE SEQUENCE</scope>
    <source>
        <strain evidence="3">NICPBP 54006</strain>
    </source>
</reference>
<name>B4XQM8_LISMN</name>
<accession>B4XQM8</accession>
<feature type="compositionally biased region" description="Acidic residues" evidence="1">
    <location>
        <begin position="368"/>
        <end position="381"/>
    </location>
</feature>
<dbReference type="AlphaFoldDB" id="B4XQM8"/>
<sequence>MRAMMVVFITANCITINPDIIFAATDSEDSSLNTDEWEEEKTEEQPSEVNTGPRYETAREVSSRDIEELEKSNKVKNTNKADLIAMLKAKAEKGPNINNNNSEQTENAAINEEASGADRPAIQVERRHPGLPSDSAAEIKKRRKAIASSDSELESLTYLDKPTKANKKKVAKASVTDTSESDLDSSMQSADESTPQPLKANQQPFFPKVFKKIKGAGKWVRDKIDENPEVKKAIVDKGAGLIDQLLTKKKNEEVNASDFPAPPTDEELRLALPETPMLLGFNAPATSEPSSFEFPPPPTEDELEIMRETAPSLDSSFTSGDLASLRSAINRHSENFSDFPPIPTEEELNGRGGRPTSEEFSSLNSGDFTDDENSETTEEEIDRLADLRDRGTGKHSRNAGFLPLNPFTSSPVPSLSPKVSKISAPALISDITKKAPFENPPQPLNVFNKKTTTKTASKKITPVNTSPKLAALPITKAQETALGENKAPFIEKQAEPNNQPIDMPSLPVIQKEVTERNKEEMKPQTEEKMVGESEPANNVNGKKRSAGIEEGKLIAKSAEDEKAKEESANHTTLILAMLAMGVFSLGAFIKIIQLRKNS</sequence>
<feature type="compositionally biased region" description="Basic and acidic residues" evidence="1">
    <location>
        <begin position="382"/>
        <end position="392"/>
    </location>
</feature>
<evidence type="ECO:0000256" key="2">
    <source>
        <dbReference type="SAM" id="Phobius"/>
    </source>
</evidence>
<feature type="region of interest" description="Disordered" evidence="1">
    <location>
        <begin position="279"/>
        <end position="319"/>
    </location>
</feature>
<feature type="compositionally biased region" description="Acidic residues" evidence="1">
    <location>
        <begin position="35"/>
        <end position="46"/>
    </location>
</feature>
<protein>
    <submittedName>
        <fullName evidence="3">ActA</fullName>
    </submittedName>
</protein>
<organism evidence="3">
    <name type="scientific">Listeria monocytogenes</name>
    <dbReference type="NCBI Taxonomy" id="1639"/>
    <lineage>
        <taxon>Bacteria</taxon>
        <taxon>Bacillati</taxon>
        <taxon>Bacillota</taxon>
        <taxon>Bacilli</taxon>
        <taxon>Bacillales</taxon>
        <taxon>Listeriaceae</taxon>
        <taxon>Listeria</taxon>
    </lineage>
</organism>
<evidence type="ECO:0000256" key="1">
    <source>
        <dbReference type="SAM" id="MobiDB-lite"/>
    </source>
</evidence>
<feature type="compositionally biased region" description="Polar residues" evidence="1">
    <location>
        <begin position="184"/>
        <end position="204"/>
    </location>
</feature>
<keyword evidence="2" id="KW-1133">Transmembrane helix</keyword>
<feature type="region of interest" description="Disordered" evidence="1">
    <location>
        <begin position="514"/>
        <end position="548"/>
    </location>
</feature>
<feature type="region of interest" description="Disordered" evidence="1">
    <location>
        <begin position="433"/>
        <end position="464"/>
    </location>
</feature>
<dbReference type="Pfam" id="PF05058">
    <property type="entry name" value="ActA"/>
    <property type="match status" value="1"/>
</dbReference>
<gene>
    <name evidence="3" type="primary">actA</name>
</gene>
<feature type="region of interest" description="Disordered" evidence="1">
    <location>
        <begin position="30"/>
        <end position="74"/>
    </location>
</feature>
<dbReference type="EMBL" id="EU073160">
    <property type="protein sequence ID" value="ACF40761.1"/>
    <property type="molecule type" value="Genomic_DNA"/>
</dbReference>
<feature type="transmembrane region" description="Helical" evidence="2">
    <location>
        <begin position="573"/>
        <end position="592"/>
    </location>
</feature>
<evidence type="ECO:0000313" key="3">
    <source>
        <dbReference type="EMBL" id="ACF40761.1"/>
    </source>
</evidence>
<feature type="compositionally biased region" description="Low complexity" evidence="1">
    <location>
        <begin position="409"/>
        <end position="418"/>
    </location>
</feature>
<feature type="region of interest" description="Disordered" evidence="1">
    <location>
        <begin position="126"/>
        <end position="205"/>
    </location>
</feature>
<keyword evidence="2" id="KW-0472">Membrane</keyword>
<feature type="compositionally biased region" description="Low complexity" evidence="1">
    <location>
        <begin position="449"/>
        <end position="461"/>
    </location>
</feature>
<feature type="region of interest" description="Disordered" evidence="1">
    <location>
        <begin position="332"/>
        <end position="418"/>
    </location>
</feature>
<feature type="compositionally biased region" description="Basic and acidic residues" evidence="1">
    <location>
        <begin position="56"/>
        <end position="73"/>
    </location>
</feature>